<dbReference type="InterPro" id="IPR016181">
    <property type="entry name" value="Acyl_CoA_acyltransferase"/>
</dbReference>
<dbReference type="SUPFAM" id="SSF55729">
    <property type="entry name" value="Acyl-CoA N-acyltransferases (Nat)"/>
    <property type="match status" value="1"/>
</dbReference>
<evidence type="ECO:0000313" key="4">
    <source>
        <dbReference type="EMBL" id="SNR94855.1"/>
    </source>
</evidence>
<dbReference type="EMBL" id="FZOG01000001">
    <property type="protein sequence ID" value="SNR94855.1"/>
    <property type="molecule type" value="Genomic_DNA"/>
</dbReference>
<name>A0A239AGU0_9PSED</name>
<accession>A0A239AGU0</accession>
<keyword evidence="2" id="KW-0012">Acyltransferase</keyword>
<sequence>MDAITDANAHPPLDKPLLLTDCQMLIRVLKPADAHAYRSLMLAAYSAHPDAFSSTRHEREKKSLAWWQARLTDTKQPGSVVLGAHDDTGALCAVVGVSFKSQEKTRHKATLFGLYVAQDHRGQGLGRSLIEQAQQLASKRGGIKLMQLTVSETNPAAIALYRSCGFEQFGLESMAIALADRYISKLHMACLID</sequence>
<dbReference type="PROSITE" id="PS51186">
    <property type="entry name" value="GNAT"/>
    <property type="match status" value="1"/>
</dbReference>
<dbReference type="PANTHER" id="PTHR43072">
    <property type="entry name" value="N-ACETYLTRANSFERASE"/>
    <property type="match status" value="1"/>
</dbReference>
<reference evidence="5" key="1">
    <citation type="submission" date="2017-06" db="EMBL/GenBank/DDBJ databases">
        <authorList>
            <person name="Varghese N."/>
            <person name="Submissions S."/>
        </authorList>
    </citation>
    <scope>NUCLEOTIDE SEQUENCE [LARGE SCALE GENOMIC DNA]</scope>
    <source>
        <strain evidence="5">CIP 108523</strain>
    </source>
</reference>
<evidence type="ECO:0000256" key="2">
    <source>
        <dbReference type="ARBA" id="ARBA00023315"/>
    </source>
</evidence>
<proteinExistence type="predicted"/>
<dbReference type="CDD" id="cd04301">
    <property type="entry name" value="NAT_SF"/>
    <property type="match status" value="1"/>
</dbReference>
<dbReference type="Pfam" id="PF00583">
    <property type="entry name" value="Acetyltransf_1"/>
    <property type="match status" value="1"/>
</dbReference>
<dbReference type="InterPro" id="IPR000182">
    <property type="entry name" value="GNAT_dom"/>
</dbReference>
<keyword evidence="5" id="KW-1185">Reference proteome</keyword>
<evidence type="ECO:0000259" key="3">
    <source>
        <dbReference type="PROSITE" id="PS51186"/>
    </source>
</evidence>
<dbReference type="Gene3D" id="3.40.630.30">
    <property type="match status" value="1"/>
</dbReference>
<dbReference type="AlphaFoldDB" id="A0A239AGU0"/>
<organism evidence="4 5">
    <name type="scientific">Pseudomonas segetis</name>
    <dbReference type="NCBI Taxonomy" id="298908"/>
    <lineage>
        <taxon>Bacteria</taxon>
        <taxon>Pseudomonadati</taxon>
        <taxon>Pseudomonadota</taxon>
        <taxon>Gammaproteobacteria</taxon>
        <taxon>Pseudomonadales</taxon>
        <taxon>Pseudomonadaceae</taxon>
        <taxon>Pseudomonas</taxon>
    </lineage>
</organism>
<evidence type="ECO:0000256" key="1">
    <source>
        <dbReference type="ARBA" id="ARBA00022679"/>
    </source>
</evidence>
<dbReference type="GO" id="GO:0016747">
    <property type="term" value="F:acyltransferase activity, transferring groups other than amino-acyl groups"/>
    <property type="evidence" value="ECO:0007669"/>
    <property type="project" value="InterPro"/>
</dbReference>
<protein>
    <submittedName>
        <fullName evidence="4">Acetyltransferase (GNAT) family protein</fullName>
    </submittedName>
</protein>
<dbReference type="Proteomes" id="UP000242915">
    <property type="component" value="Unassembled WGS sequence"/>
</dbReference>
<gene>
    <name evidence="4" type="ORF">SAMN05216255_1183</name>
</gene>
<evidence type="ECO:0000313" key="5">
    <source>
        <dbReference type="Proteomes" id="UP000242915"/>
    </source>
</evidence>
<dbReference type="RefSeq" id="WP_245851339.1">
    <property type="nucleotide sequence ID" value="NZ_FZOG01000001.1"/>
</dbReference>
<keyword evidence="1 4" id="KW-0808">Transferase</keyword>
<feature type="domain" description="N-acetyltransferase" evidence="3">
    <location>
        <begin position="24"/>
        <end position="193"/>
    </location>
</feature>
<dbReference type="PANTHER" id="PTHR43072:SF23">
    <property type="entry name" value="UPF0039 PROTEIN C11D3.02C"/>
    <property type="match status" value="1"/>
</dbReference>